<dbReference type="PANTHER" id="PTHR43085:SF41">
    <property type="entry name" value="FRUCTOSELYSINE 6-KINASE"/>
    <property type="match status" value="1"/>
</dbReference>
<evidence type="ECO:0000313" key="5">
    <source>
        <dbReference type="EMBL" id="VUX14664.1"/>
    </source>
</evidence>
<organism evidence="5 6">
    <name type="scientific">[Ruminococcus] torques</name>
    <dbReference type="NCBI Taxonomy" id="33039"/>
    <lineage>
        <taxon>Bacteria</taxon>
        <taxon>Bacillati</taxon>
        <taxon>Bacillota</taxon>
        <taxon>Clostridia</taxon>
        <taxon>Lachnospirales</taxon>
        <taxon>Lachnospiraceae</taxon>
        <taxon>Mediterraneibacter</taxon>
    </lineage>
</organism>
<evidence type="ECO:0000256" key="2">
    <source>
        <dbReference type="ARBA" id="ARBA00022679"/>
    </source>
</evidence>
<dbReference type="AlphaFoldDB" id="A0A564U563"/>
<dbReference type="EC" id="2.7.1.-" evidence="5"/>
<name>A0A564U563_9FIRM</name>
<dbReference type="Gene3D" id="3.40.1190.20">
    <property type="match status" value="1"/>
</dbReference>
<dbReference type="EMBL" id="CABHNA010000066">
    <property type="protein sequence ID" value="VUX14664.1"/>
    <property type="molecule type" value="Genomic_DNA"/>
</dbReference>
<reference evidence="5 6" key="1">
    <citation type="submission" date="2019-07" db="EMBL/GenBank/DDBJ databases">
        <authorList>
            <person name="Hibberd C M."/>
            <person name="Gehrig L. J."/>
            <person name="Chang H.-W."/>
            <person name="Venkatesh S."/>
        </authorList>
    </citation>
    <scope>NUCLEOTIDE SEQUENCE [LARGE SCALE GENOMIC DNA]</scope>
    <source>
        <strain evidence="5">Ruminococcus_torques_SSTS_Bg7063</strain>
    </source>
</reference>
<dbReference type="Pfam" id="PF00294">
    <property type="entry name" value="PfkB"/>
    <property type="match status" value="1"/>
</dbReference>
<dbReference type="GO" id="GO:0016301">
    <property type="term" value="F:kinase activity"/>
    <property type="evidence" value="ECO:0007669"/>
    <property type="project" value="UniProtKB-KW"/>
</dbReference>
<dbReference type="PANTHER" id="PTHR43085">
    <property type="entry name" value="HEXOKINASE FAMILY MEMBER"/>
    <property type="match status" value="1"/>
</dbReference>
<gene>
    <name evidence="5" type="primary">frlD</name>
    <name evidence="5" type="ORF">RTSSTS7063_02021</name>
</gene>
<keyword evidence="3 5" id="KW-0418">Kinase</keyword>
<accession>A0A564U563</accession>
<keyword evidence="6" id="KW-1185">Reference proteome</keyword>
<feature type="domain" description="Carbohydrate kinase PfkB" evidence="4">
    <location>
        <begin position="23"/>
        <end position="270"/>
    </location>
</feature>
<dbReference type="RefSeq" id="WP_144367379.1">
    <property type="nucleotide sequence ID" value="NZ_CABHNA010000066.1"/>
</dbReference>
<dbReference type="InterPro" id="IPR011611">
    <property type="entry name" value="PfkB_dom"/>
</dbReference>
<evidence type="ECO:0000256" key="1">
    <source>
        <dbReference type="ARBA" id="ARBA00010688"/>
    </source>
</evidence>
<dbReference type="InterPro" id="IPR050306">
    <property type="entry name" value="PfkB_Carbo_kinase"/>
</dbReference>
<dbReference type="Proteomes" id="UP000363661">
    <property type="component" value="Unassembled WGS sequence"/>
</dbReference>
<proteinExistence type="inferred from homology"/>
<keyword evidence="2 5" id="KW-0808">Transferase</keyword>
<sequence>MAEHNVKILGFGDNVVDMYEHLKTMYPGGNCVNLCAYAKRFGVEKSAYMGYFGNDDNAEYVIKVLEEIGIEMYKCKQLDGENGWSKVTLKDGDRVFVDWNDGGIRGKTPYILDRFDLDYIKQFDVVHSGNYCFTESELGKIKATGAKVAFDFSDDSTEEYYKKVLPDVNYAFCSFDGNEEELKAHLQMMIDGGAELATASRGAEGCVLYDGETFYRQPAVPIEKVVDTMGAGDSLITSFLVGYTDRIKKGEEKSEAIKNALADAAKFASEICGLEGAFGYGRHYE</sequence>
<comment type="similarity">
    <text evidence="1">Belongs to the carbohydrate kinase PfkB family.</text>
</comment>
<protein>
    <submittedName>
        <fullName evidence="5">Fructosamine kinase FrlD</fullName>
        <ecNumber evidence="5">2.7.1.-</ecNumber>
    </submittedName>
</protein>
<evidence type="ECO:0000256" key="3">
    <source>
        <dbReference type="ARBA" id="ARBA00022777"/>
    </source>
</evidence>
<dbReference type="SUPFAM" id="SSF53613">
    <property type="entry name" value="Ribokinase-like"/>
    <property type="match status" value="1"/>
</dbReference>
<evidence type="ECO:0000259" key="4">
    <source>
        <dbReference type="Pfam" id="PF00294"/>
    </source>
</evidence>
<evidence type="ECO:0000313" key="6">
    <source>
        <dbReference type="Proteomes" id="UP000363661"/>
    </source>
</evidence>
<dbReference type="InterPro" id="IPR029056">
    <property type="entry name" value="Ribokinase-like"/>
</dbReference>